<feature type="transmembrane region" description="Helical" evidence="6">
    <location>
        <begin position="146"/>
        <end position="164"/>
    </location>
</feature>
<feature type="transmembrane region" description="Helical" evidence="6">
    <location>
        <begin position="6"/>
        <end position="35"/>
    </location>
</feature>
<dbReference type="Pfam" id="PF01594">
    <property type="entry name" value="AI-2E_transport"/>
    <property type="match status" value="1"/>
</dbReference>
<protein>
    <submittedName>
        <fullName evidence="7">AI-2E family transporter</fullName>
    </submittedName>
</protein>
<dbReference type="InterPro" id="IPR002549">
    <property type="entry name" value="AI-2E-like"/>
</dbReference>
<dbReference type="PANTHER" id="PTHR21716">
    <property type="entry name" value="TRANSMEMBRANE PROTEIN"/>
    <property type="match status" value="1"/>
</dbReference>
<evidence type="ECO:0000313" key="7">
    <source>
        <dbReference type="EMBL" id="MBN2965470.1"/>
    </source>
</evidence>
<comment type="subcellular location">
    <subcellularLocation>
        <location evidence="1">Membrane</location>
        <topology evidence="1">Multi-pass membrane protein</topology>
    </subcellularLocation>
</comment>
<name>A0ABS2WV03_9BACT</name>
<accession>A0ABS2WV03</accession>
<dbReference type="PANTHER" id="PTHR21716:SF4">
    <property type="entry name" value="TRANSMEMBRANE PROTEIN 245"/>
    <property type="match status" value="1"/>
</dbReference>
<feature type="transmembrane region" description="Helical" evidence="6">
    <location>
        <begin position="225"/>
        <end position="246"/>
    </location>
</feature>
<dbReference type="Proteomes" id="UP000703590">
    <property type="component" value="Unassembled WGS sequence"/>
</dbReference>
<dbReference type="RefSeq" id="WP_205460030.1">
    <property type="nucleotide sequence ID" value="NZ_JAFHKK010000039.1"/>
</dbReference>
<evidence type="ECO:0000256" key="6">
    <source>
        <dbReference type="SAM" id="Phobius"/>
    </source>
</evidence>
<evidence type="ECO:0000256" key="2">
    <source>
        <dbReference type="ARBA" id="ARBA00009773"/>
    </source>
</evidence>
<keyword evidence="5 6" id="KW-0472">Membrane</keyword>
<evidence type="ECO:0000256" key="1">
    <source>
        <dbReference type="ARBA" id="ARBA00004141"/>
    </source>
</evidence>
<gene>
    <name evidence="7" type="ORF">JWV37_11810</name>
</gene>
<organism evidence="7 8">
    <name type="scientific">Sulfurospirillum tamanense</name>
    <dbReference type="NCBI Taxonomy" id="2813362"/>
    <lineage>
        <taxon>Bacteria</taxon>
        <taxon>Pseudomonadati</taxon>
        <taxon>Campylobacterota</taxon>
        <taxon>Epsilonproteobacteria</taxon>
        <taxon>Campylobacterales</taxon>
        <taxon>Sulfurospirillaceae</taxon>
        <taxon>Sulfurospirillum</taxon>
    </lineage>
</organism>
<sequence length="343" mass="37626">MRREPLVLAAMLGVAVYATFVLFQGYLGSLIIAMVLTTATHSFYAKVDKKIKRPVVSAVAVLLMMMVVLFVPLGYLVFKSVALASQIDLGLVQARVVEVAKLGEELLEKTPGIQERVIGFYTNLDLASISRTIFGYVGLITAKSATFVKDTLFIILFYFFLLIYGKEMVRFVFKTVPLSQANTDTLIKETSITVRSLFYSLFITAFLQGALFGVIVFFYGLDALYLGLLYGIASMIPVVGGMLVWIPVGVYAYLSLSTTAAVVIALYSALVLGTLVDNFARPVVVSWVNKHLLGQTRGMNEVLVFFAMIAGIGMFGFFGIILGPTIVAMLLSLMRLVQLYQAE</sequence>
<keyword evidence="4 6" id="KW-1133">Transmembrane helix</keyword>
<evidence type="ECO:0000256" key="4">
    <source>
        <dbReference type="ARBA" id="ARBA00022989"/>
    </source>
</evidence>
<dbReference type="EMBL" id="JAFHKK010000039">
    <property type="protein sequence ID" value="MBN2965470.1"/>
    <property type="molecule type" value="Genomic_DNA"/>
</dbReference>
<evidence type="ECO:0000313" key="8">
    <source>
        <dbReference type="Proteomes" id="UP000703590"/>
    </source>
</evidence>
<feature type="transmembrane region" description="Helical" evidence="6">
    <location>
        <begin position="197"/>
        <end position="219"/>
    </location>
</feature>
<comment type="similarity">
    <text evidence="2">Belongs to the autoinducer-2 exporter (AI-2E) (TC 2.A.86) family.</text>
</comment>
<keyword evidence="3 6" id="KW-0812">Transmembrane</keyword>
<evidence type="ECO:0000256" key="5">
    <source>
        <dbReference type="ARBA" id="ARBA00023136"/>
    </source>
</evidence>
<reference evidence="7" key="1">
    <citation type="submission" date="2021-02" db="EMBL/GenBank/DDBJ databases">
        <title>Sulfurospirillum tamanensis sp. nov.</title>
        <authorList>
            <person name="Frolova A."/>
            <person name="Merkel A."/>
            <person name="Slobodkin A."/>
        </authorList>
    </citation>
    <scope>NUCLEOTIDE SEQUENCE</scope>
    <source>
        <strain evidence="7">T05b</strain>
    </source>
</reference>
<evidence type="ECO:0000256" key="3">
    <source>
        <dbReference type="ARBA" id="ARBA00022692"/>
    </source>
</evidence>
<reference evidence="7" key="2">
    <citation type="submission" date="2021-02" db="EMBL/GenBank/DDBJ databases">
        <authorList>
            <person name="Merkel A.Y."/>
        </authorList>
    </citation>
    <scope>NUCLEOTIDE SEQUENCE</scope>
    <source>
        <strain evidence="7">T05b</strain>
    </source>
</reference>
<proteinExistence type="inferred from homology"/>
<keyword evidence="8" id="KW-1185">Reference proteome</keyword>
<feature type="transmembrane region" description="Helical" evidence="6">
    <location>
        <begin position="302"/>
        <end position="331"/>
    </location>
</feature>
<feature type="transmembrane region" description="Helical" evidence="6">
    <location>
        <begin position="253"/>
        <end position="276"/>
    </location>
</feature>
<feature type="transmembrane region" description="Helical" evidence="6">
    <location>
        <begin position="55"/>
        <end position="78"/>
    </location>
</feature>
<comment type="caution">
    <text evidence="7">The sequence shown here is derived from an EMBL/GenBank/DDBJ whole genome shotgun (WGS) entry which is preliminary data.</text>
</comment>